<dbReference type="InterPro" id="IPR032710">
    <property type="entry name" value="NTF2-like_dom_sf"/>
</dbReference>
<dbReference type="Pfam" id="PF12680">
    <property type="entry name" value="SnoaL_2"/>
    <property type="match status" value="1"/>
</dbReference>
<evidence type="ECO:0000313" key="2">
    <source>
        <dbReference type="EMBL" id="OBK87275.1"/>
    </source>
</evidence>
<dbReference type="RefSeq" id="WP_065039542.1">
    <property type="nucleotide sequence ID" value="NZ_LZME01000043.1"/>
</dbReference>
<organism evidence="2 3">
    <name type="scientific">Mycolicibacter heraklionensis</name>
    <dbReference type="NCBI Taxonomy" id="512402"/>
    <lineage>
        <taxon>Bacteria</taxon>
        <taxon>Bacillati</taxon>
        <taxon>Actinomycetota</taxon>
        <taxon>Actinomycetes</taxon>
        <taxon>Mycobacteriales</taxon>
        <taxon>Mycobacteriaceae</taxon>
        <taxon>Mycolicibacter</taxon>
    </lineage>
</organism>
<gene>
    <name evidence="2" type="ORF">A5649_18195</name>
</gene>
<evidence type="ECO:0000259" key="1">
    <source>
        <dbReference type="Pfam" id="PF12680"/>
    </source>
</evidence>
<evidence type="ECO:0000313" key="3">
    <source>
        <dbReference type="Proteomes" id="UP000093712"/>
    </source>
</evidence>
<dbReference type="InterPro" id="IPR037401">
    <property type="entry name" value="SnoaL-like"/>
</dbReference>
<dbReference type="Proteomes" id="UP000093712">
    <property type="component" value="Unassembled WGS sequence"/>
</dbReference>
<dbReference type="AlphaFoldDB" id="A0AA91IZ35"/>
<dbReference type="SUPFAM" id="SSF54427">
    <property type="entry name" value="NTF2-like"/>
    <property type="match status" value="1"/>
</dbReference>
<name>A0AA91IZ35_9MYCO</name>
<protein>
    <submittedName>
        <fullName evidence="2">DUF4440 domain-containing protein</fullName>
    </submittedName>
</protein>
<accession>A0AA91IZ35</accession>
<feature type="domain" description="SnoaL-like" evidence="1">
    <location>
        <begin position="10"/>
        <end position="102"/>
    </location>
</feature>
<sequence length="124" mass="13721">MDIDAATFSQEWARDWNNLDVDAVLAHFHDDVVFTSPVAAQMYPETAGVIRGKAALRHYWSGALQRTPDLHFVVEDVYRGIDTIVINYRNQNGGLVNEVLRFGGDGLVIEGHGTYLMARSAATA</sequence>
<dbReference type="Gene3D" id="3.10.450.50">
    <property type="match status" value="1"/>
</dbReference>
<reference evidence="2 3" key="1">
    <citation type="submission" date="2016-06" db="EMBL/GenBank/DDBJ databases">
        <authorList>
            <person name="Sutton G."/>
            <person name="Brinkac L."/>
            <person name="Sanka R."/>
            <person name="Adams M."/>
            <person name="Lau E."/>
            <person name="Garcia-Basteiro A."/>
            <person name="Lopez-Varela E."/>
            <person name="Palencia S."/>
        </authorList>
    </citation>
    <scope>NUCLEOTIDE SEQUENCE [LARGE SCALE GENOMIC DNA]</scope>
    <source>
        <strain evidence="2 3">1211594.5</strain>
    </source>
</reference>
<dbReference type="EMBL" id="LZME01000043">
    <property type="protein sequence ID" value="OBK87275.1"/>
    <property type="molecule type" value="Genomic_DNA"/>
</dbReference>
<proteinExistence type="predicted"/>
<comment type="caution">
    <text evidence="2">The sequence shown here is derived from an EMBL/GenBank/DDBJ whole genome shotgun (WGS) entry which is preliminary data.</text>
</comment>